<dbReference type="InterPro" id="IPR025877">
    <property type="entry name" value="MobA-like_NTP_Trfase"/>
</dbReference>
<gene>
    <name evidence="9" type="ORF">OQJ68_13055</name>
</gene>
<evidence type="ECO:0000256" key="7">
    <source>
        <dbReference type="ARBA" id="ARBA00023150"/>
    </source>
</evidence>
<dbReference type="EMBL" id="JAPHQB010000022">
    <property type="protein sequence ID" value="MCX2802716.1"/>
    <property type="molecule type" value="Genomic_DNA"/>
</dbReference>
<protein>
    <submittedName>
        <fullName evidence="9">Molybdenum cofactor guanylyltransferase</fullName>
    </submittedName>
</protein>
<dbReference type="AlphaFoldDB" id="A0AB35I139"/>
<dbReference type="RefSeq" id="WP_266001936.1">
    <property type="nucleotide sequence ID" value="NZ_JAPHQB010000022.1"/>
</dbReference>
<keyword evidence="5" id="KW-0460">Magnesium</keyword>
<evidence type="ECO:0000256" key="5">
    <source>
        <dbReference type="ARBA" id="ARBA00022842"/>
    </source>
</evidence>
<keyword evidence="4" id="KW-0547">Nucleotide-binding</keyword>
<comment type="caution">
    <text evidence="9">The sequence shown here is derived from an EMBL/GenBank/DDBJ whole genome shotgun (WGS) entry which is preliminary data.</text>
</comment>
<evidence type="ECO:0000256" key="2">
    <source>
        <dbReference type="ARBA" id="ARBA00022679"/>
    </source>
</evidence>
<dbReference type="GO" id="GO:0046872">
    <property type="term" value="F:metal ion binding"/>
    <property type="evidence" value="ECO:0007669"/>
    <property type="project" value="UniProtKB-KW"/>
</dbReference>
<dbReference type="Proteomes" id="UP001209730">
    <property type="component" value="Unassembled WGS sequence"/>
</dbReference>
<keyword evidence="6" id="KW-0342">GTP-binding</keyword>
<dbReference type="PANTHER" id="PTHR19136:SF81">
    <property type="entry name" value="MOLYBDENUM COFACTOR GUANYLYLTRANSFERASE"/>
    <property type="match status" value="1"/>
</dbReference>
<keyword evidence="1" id="KW-0963">Cytoplasm</keyword>
<dbReference type="Pfam" id="PF12804">
    <property type="entry name" value="NTP_transf_3"/>
    <property type="match status" value="1"/>
</dbReference>
<evidence type="ECO:0000313" key="10">
    <source>
        <dbReference type="Proteomes" id="UP001209730"/>
    </source>
</evidence>
<dbReference type="PANTHER" id="PTHR19136">
    <property type="entry name" value="MOLYBDENUM COFACTOR GUANYLYLTRANSFERASE"/>
    <property type="match status" value="1"/>
</dbReference>
<dbReference type="SUPFAM" id="SSF53448">
    <property type="entry name" value="Nucleotide-diphospho-sugar transferases"/>
    <property type="match status" value="1"/>
</dbReference>
<evidence type="ECO:0000256" key="4">
    <source>
        <dbReference type="ARBA" id="ARBA00022741"/>
    </source>
</evidence>
<keyword evidence="2" id="KW-0808">Transferase</keyword>
<dbReference type="InterPro" id="IPR029044">
    <property type="entry name" value="Nucleotide-diphossugar_trans"/>
</dbReference>
<dbReference type="GO" id="GO:0005525">
    <property type="term" value="F:GTP binding"/>
    <property type="evidence" value="ECO:0007669"/>
    <property type="project" value="UniProtKB-KW"/>
</dbReference>
<keyword evidence="7" id="KW-0501">Molybdenum cofactor biosynthesis</keyword>
<proteinExistence type="predicted"/>
<keyword evidence="9" id="KW-0548">Nucleotidyltransferase</keyword>
<feature type="domain" description="MobA-like NTP transferase" evidence="8">
    <location>
        <begin position="2"/>
        <end position="134"/>
    </location>
</feature>
<organism evidence="9 10">
    <name type="scientific">Microbulbifer thermotolerans</name>
    <dbReference type="NCBI Taxonomy" id="252514"/>
    <lineage>
        <taxon>Bacteria</taxon>
        <taxon>Pseudomonadati</taxon>
        <taxon>Pseudomonadota</taxon>
        <taxon>Gammaproteobacteria</taxon>
        <taxon>Cellvibrionales</taxon>
        <taxon>Microbulbiferaceae</taxon>
        <taxon>Microbulbifer</taxon>
    </lineage>
</organism>
<sequence length="193" mass="20311">MLAGGRSRRMGRDKAGLPLPGGEHFLQRAVALLRGLPLAQVLISGNRPGGIPDPVPGMGPVGGLYGTACAVDSGALLVIPVDMPLLHGELLAQLLAAGQRSGRASYFGDFYFPLWLPLDTGVREFLDAAVRKRGPNSIGALLRQCGAQRLAIPGTAQCFANINTPAEYAAHVQPEYGAQARGHLSTIRARNIL</sequence>
<evidence type="ECO:0000313" key="9">
    <source>
        <dbReference type="EMBL" id="MCX2802716.1"/>
    </source>
</evidence>
<name>A0AB35I139_MICTH</name>
<evidence type="ECO:0000256" key="6">
    <source>
        <dbReference type="ARBA" id="ARBA00023134"/>
    </source>
</evidence>
<reference evidence="9" key="1">
    <citation type="submission" date="2022-11" db="EMBL/GenBank/DDBJ databases">
        <title>Chitin-degrading and fungicidal potential of chitinolytic bacterial strains from marine environment of the Pacific Ocean regions.</title>
        <authorList>
            <person name="Pentekhina I."/>
            <person name="Nedashkovskaya O."/>
            <person name="Seitkalieva A."/>
            <person name="Podvolotskaya A."/>
            <person name="Tekutyeva L."/>
            <person name="Balabanova L."/>
        </authorList>
    </citation>
    <scope>NUCLEOTIDE SEQUENCE</scope>
    <source>
        <strain evidence="9">KMM 6838</strain>
    </source>
</reference>
<dbReference type="InterPro" id="IPR013482">
    <property type="entry name" value="Molybde_CF_guanTrfase"/>
</dbReference>
<keyword evidence="3" id="KW-0479">Metal-binding</keyword>
<evidence type="ECO:0000256" key="1">
    <source>
        <dbReference type="ARBA" id="ARBA00022490"/>
    </source>
</evidence>
<dbReference type="GO" id="GO:0016779">
    <property type="term" value="F:nucleotidyltransferase activity"/>
    <property type="evidence" value="ECO:0007669"/>
    <property type="project" value="UniProtKB-KW"/>
</dbReference>
<dbReference type="CDD" id="cd02503">
    <property type="entry name" value="MobA"/>
    <property type="match status" value="1"/>
</dbReference>
<accession>A0AB35I139</accession>
<evidence type="ECO:0000256" key="3">
    <source>
        <dbReference type="ARBA" id="ARBA00022723"/>
    </source>
</evidence>
<dbReference type="GO" id="GO:1902758">
    <property type="term" value="P:bis(molybdopterin guanine dinucleotide)molybdenum biosynthetic process"/>
    <property type="evidence" value="ECO:0007669"/>
    <property type="project" value="TreeGrafter"/>
</dbReference>
<evidence type="ECO:0000259" key="8">
    <source>
        <dbReference type="Pfam" id="PF12804"/>
    </source>
</evidence>
<dbReference type="Gene3D" id="3.90.550.10">
    <property type="entry name" value="Spore Coat Polysaccharide Biosynthesis Protein SpsA, Chain A"/>
    <property type="match status" value="1"/>
</dbReference>